<evidence type="ECO:0000313" key="2">
    <source>
        <dbReference type="Proteomes" id="UP000055024"/>
    </source>
</evidence>
<accession>A0A0V1H8D5</accession>
<name>A0A0V1H8D5_9BILA</name>
<dbReference type="EMBL" id="JYDP01000116">
    <property type="protein sequence ID" value="KRZ06604.1"/>
    <property type="molecule type" value="Genomic_DNA"/>
</dbReference>
<sequence length="64" mass="7222">MISICEIIFKKLQKKTRASLVIGIESTDAVVCKVKRNHNLGRTTAALHNRRSDKKKLKLLSTTD</sequence>
<comment type="caution">
    <text evidence="1">The sequence shown here is derived from an EMBL/GenBank/DDBJ whole genome shotgun (WGS) entry which is preliminary data.</text>
</comment>
<protein>
    <submittedName>
        <fullName evidence="1">Uncharacterized protein</fullName>
    </submittedName>
</protein>
<dbReference type="AlphaFoldDB" id="A0A0V1H8D5"/>
<reference evidence="1 2" key="1">
    <citation type="submission" date="2015-01" db="EMBL/GenBank/DDBJ databases">
        <title>Evolution of Trichinella species and genotypes.</title>
        <authorList>
            <person name="Korhonen P.K."/>
            <person name="Edoardo P."/>
            <person name="Giuseppe L.R."/>
            <person name="Gasser R.B."/>
        </authorList>
    </citation>
    <scope>NUCLEOTIDE SEQUENCE [LARGE SCALE GENOMIC DNA]</scope>
    <source>
        <strain evidence="1">ISS1029</strain>
    </source>
</reference>
<gene>
    <name evidence="1" type="ORF">T11_14165</name>
</gene>
<proteinExistence type="predicted"/>
<evidence type="ECO:0000313" key="1">
    <source>
        <dbReference type="EMBL" id="KRZ06604.1"/>
    </source>
</evidence>
<keyword evidence="2" id="KW-1185">Reference proteome</keyword>
<organism evidence="1 2">
    <name type="scientific">Trichinella zimbabwensis</name>
    <dbReference type="NCBI Taxonomy" id="268475"/>
    <lineage>
        <taxon>Eukaryota</taxon>
        <taxon>Metazoa</taxon>
        <taxon>Ecdysozoa</taxon>
        <taxon>Nematoda</taxon>
        <taxon>Enoplea</taxon>
        <taxon>Dorylaimia</taxon>
        <taxon>Trichinellida</taxon>
        <taxon>Trichinellidae</taxon>
        <taxon>Trichinella</taxon>
    </lineage>
</organism>
<dbReference type="Proteomes" id="UP000055024">
    <property type="component" value="Unassembled WGS sequence"/>
</dbReference>